<feature type="region of interest" description="Disordered" evidence="1">
    <location>
        <begin position="1"/>
        <end position="132"/>
    </location>
</feature>
<evidence type="ECO:0000313" key="2">
    <source>
        <dbReference type="EMBL" id="OXU20387.1"/>
    </source>
</evidence>
<feature type="compositionally biased region" description="Low complexity" evidence="1">
    <location>
        <begin position="28"/>
        <end position="48"/>
    </location>
</feature>
<feature type="compositionally biased region" description="Polar residues" evidence="1">
    <location>
        <begin position="106"/>
        <end position="122"/>
    </location>
</feature>
<organism evidence="2 3">
    <name type="scientific">Trichomalopsis sarcophagae</name>
    <dbReference type="NCBI Taxonomy" id="543379"/>
    <lineage>
        <taxon>Eukaryota</taxon>
        <taxon>Metazoa</taxon>
        <taxon>Ecdysozoa</taxon>
        <taxon>Arthropoda</taxon>
        <taxon>Hexapoda</taxon>
        <taxon>Insecta</taxon>
        <taxon>Pterygota</taxon>
        <taxon>Neoptera</taxon>
        <taxon>Endopterygota</taxon>
        <taxon>Hymenoptera</taxon>
        <taxon>Apocrita</taxon>
        <taxon>Proctotrupomorpha</taxon>
        <taxon>Chalcidoidea</taxon>
        <taxon>Pteromalidae</taxon>
        <taxon>Pteromalinae</taxon>
        <taxon>Trichomalopsis</taxon>
    </lineage>
</organism>
<feature type="compositionally biased region" description="Polar residues" evidence="1">
    <location>
        <begin position="71"/>
        <end position="92"/>
    </location>
</feature>
<feature type="compositionally biased region" description="Basic and acidic residues" evidence="1">
    <location>
        <begin position="94"/>
        <end position="105"/>
    </location>
</feature>
<dbReference type="SUPFAM" id="SSF58046">
    <property type="entry name" value="Fibritin"/>
    <property type="match status" value="1"/>
</dbReference>
<keyword evidence="3" id="KW-1185">Reference proteome</keyword>
<gene>
    <name evidence="2" type="ORF">TSAR_001165</name>
</gene>
<dbReference type="EMBL" id="NNAY01002884">
    <property type="protein sequence ID" value="OXU20387.1"/>
    <property type="molecule type" value="Genomic_DNA"/>
</dbReference>
<reference evidence="2 3" key="1">
    <citation type="journal article" date="2017" name="Curr. Biol.">
        <title>The Evolution of Venom by Co-option of Single-Copy Genes.</title>
        <authorList>
            <person name="Martinson E.O."/>
            <person name="Mrinalini"/>
            <person name="Kelkar Y.D."/>
            <person name="Chang C.H."/>
            <person name="Werren J.H."/>
        </authorList>
    </citation>
    <scope>NUCLEOTIDE SEQUENCE [LARGE SCALE GENOMIC DNA]</scope>
    <source>
        <strain evidence="2 3">Alberta</strain>
        <tissue evidence="2">Whole body</tissue>
    </source>
</reference>
<evidence type="ECO:0000256" key="1">
    <source>
        <dbReference type="SAM" id="MobiDB-lite"/>
    </source>
</evidence>
<sequence length="132" mass="14427">MPKQLESPSKHKHWASEQQEVPGALDETSTGRSETSTQRSRSTRVSISPIGEKGEAAGRIFWARKGEKKQGATSLTDSWGSVRPTSTTQQRPTADLDKAVEELTKEINTATQPATITTSIPQHKTKSSPELK</sequence>
<comment type="caution">
    <text evidence="2">The sequence shown here is derived from an EMBL/GenBank/DDBJ whole genome shotgun (WGS) entry which is preliminary data.</text>
</comment>
<protein>
    <submittedName>
        <fullName evidence="2">Uncharacterized protein</fullName>
    </submittedName>
</protein>
<dbReference type="AlphaFoldDB" id="A0A232EPZ5"/>
<accession>A0A232EPZ5</accession>
<evidence type="ECO:0000313" key="3">
    <source>
        <dbReference type="Proteomes" id="UP000215335"/>
    </source>
</evidence>
<proteinExistence type="predicted"/>
<dbReference type="Proteomes" id="UP000215335">
    <property type="component" value="Unassembled WGS sequence"/>
</dbReference>
<name>A0A232EPZ5_9HYME</name>